<dbReference type="GO" id="GO:0005524">
    <property type="term" value="F:ATP binding"/>
    <property type="evidence" value="ECO:0007669"/>
    <property type="project" value="UniProtKB-UniRule"/>
</dbReference>
<dbReference type="InterPro" id="IPR000131">
    <property type="entry name" value="ATP_synth_F1_gsu"/>
</dbReference>
<dbReference type="GO" id="GO:0046933">
    <property type="term" value="F:proton-transporting ATP synthase activity, rotational mechanism"/>
    <property type="evidence" value="ECO:0007669"/>
    <property type="project" value="UniProtKB-UniRule"/>
</dbReference>
<comment type="subcellular location">
    <subcellularLocation>
        <location evidence="10">Cell membrane</location>
        <topology evidence="10">Peripheral membrane protein</topology>
    </subcellularLocation>
    <subcellularLocation>
        <location evidence="2">Membrane</location>
        <topology evidence="2">Peripheral membrane protein</topology>
    </subcellularLocation>
</comment>
<dbReference type="HAMAP" id="MF_00815">
    <property type="entry name" value="ATP_synth_gamma_bact"/>
    <property type="match status" value="1"/>
</dbReference>
<evidence type="ECO:0000256" key="9">
    <source>
        <dbReference type="ARBA" id="ARBA00023310"/>
    </source>
</evidence>
<comment type="similarity">
    <text evidence="3 10">Belongs to the ATPase gamma chain family.</text>
</comment>
<dbReference type="InterPro" id="IPR023632">
    <property type="entry name" value="ATP_synth_F1_gsu_CS"/>
</dbReference>
<dbReference type="PANTHER" id="PTHR11693">
    <property type="entry name" value="ATP SYNTHASE GAMMA CHAIN"/>
    <property type="match status" value="1"/>
</dbReference>
<evidence type="ECO:0000256" key="10">
    <source>
        <dbReference type="HAMAP-Rule" id="MF_00815"/>
    </source>
</evidence>
<keyword evidence="5 10" id="KW-0375">Hydrogen ion transport</keyword>
<keyword evidence="10" id="KW-1003">Cell membrane</keyword>
<dbReference type="PROSITE" id="PS00153">
    <property type="entry name" value="ATPASE_GAMMA"/>
    <property type="match status" value="1"/>
</dbReference>
<evidence type="ECO:0000256" key="3">
    <source>
        <dbReference type="ARBA" id="ARBA00007681"/>
    </source>
</evidence>
<dbReference type="Gene3D" id="3.40.1380.10">
    <property type="match status" value="1"/>
</dbReference>
<evidence type="ECO:0000256" key="1">
    <source>
        <dbReference type="ARBA" id="ARBA00003456"/>
    </source>
</evidence>
<dbReference type="Proteomes" id="UP000663720">
    <property type="component" value="Chromosome"/>
</dbReference>
<dbReference type="GO" id="GO:0005886">
    <property type="term" value="C:plasma membrane"/>
    <property type="evidence" value="ECO:0007669"/>
    <property type="project" value="UniProtKB-SubCell"/>
</dbReference>
<dbReference type="NCBIfam" id="TIGR01146">
    <property type="entry name" value="ATPsyn_F1gamma"/>
    <property type="match status" value="1"/>
</dbReference>
<keyword evidence="6 10" id="KW-0406">Ion transport</keyword>
<dbReference type="RefSeq" id="WP_207690419.1">
    <property type="nucleotide sequence ID" value="NZ_CP061799.1"/>
</dbReference>
<dbReference type="GO" id="GO:0045259">
    <property type="term" value="C:proton-transporting ATP synthase complex"/>
    <property type="evidence" value="ECO:0007669"/>
    <property type="project" value="UniProtKB-KW"/>
</dbReference>
<dbReference type="PRINTS" id="PR00126">
    <property type="entry name" value="ATPASEGAMMA"/>
</dbReference>
<dbReference type="EMBL" id="CP061799">
    <property type="protein sequence ID" value="QTA78586.1"/>
    <property type="molecule type" value="Genomic_DNA"/>
</dbReference>
<evidence type="ECO:0000256" key="8">
    <source>
        <dbReference type="ARBA" id="ARBA00023196"/>
    </source>
</evidence>
<dbReference type="CDD" id="cd12151">
    <property type="entry name" value="F1-ATPase_gamma"/>
    <property type="match status" value="1"/>
</dbReference>
<evidence type="ECO:0000256" key="5">
    <source>
        <dbReference type="ARBA" id="ARBA00022781"/>
    </source>
</evidence>
<keyword evidence="12" id="KW-1185">Reference proteome</keyword>
<protein>
    <recommendedName>
        <fullName evidence="10">ATP synthase gamma chain</fullName>
    </recommendedName>
    <alternativeName>
        <fullName evidence="10">ATP synthase F1 sector gamma subunit</fullName>
    </alternativeName>
    <alternativeName>
        <fullName evidence="10">F-ATPase gamma subunit</fullName>
    </alternativeName>
</protein>
<dbReference type="GO" id="GO:0042777">
    <property type="term" value="P:proton motive force-driven plasma membrane ATP synthesis"/>
    <property type="evidence" value="ECO:0007669"/>
    <property type="project" value="UniProtKB-UniRule"/>
</dbReference>
<dbReference type="PANTHER" id="PTHR11693:SF22">
    <property type="entry name" value="ATP SYNTHASE SUBUNIT GAMMA, MITOCHONDRIAL"/>
    <property type="match status" value="1"/>
</dbReference>
<keyword evidence="8 10" id="KW-0139">CF(1)</keyword>
<comment type="function">
    <text evidence="1 10">Produces ATP from ADP in the presence of a proton gradient across the membrane. The gamma chain is believed to be important in regulating ATPase activity and the flow of protons through the CF(0) complex.</text>
</comment>
<organism evidence="11 12">
    <name type="scientific">Desulfonema limicola</name>
    <dbReference type="NCBI Taxonomy" id="45656"/>
    <lineage>
        <taxon>Bacteria</taxon>
        <taxon>Pseudomonadati</taxon>
        <taxon>Thermodesulfobacteriota</taxon>
        <taxon>Desulfobacteria</taxon>
        <taxon>Desulfobacterales</taxon>
        <taxon>Desulfococcaceae</taxon>
        <taxon>Desulfonema</taxon>
    </lineage>
</organism>
<keyword evidence="9 10" id="KW-0066">ATP synthesis</keyword>
<gene>
    <name evidence="10 11" type="primary">atpG</name>
    <name evidence="11" type="ORF">dnl_08100</name>
</gene>
<keyword evidence="4 10" id="KW-0813">Transport</keyword>
<dbReference type="AlphaFoldDB" id="A0A975B4F3"/>
<evidence type="ECO:0000256" key="6">
    <source>
        <dbReference type="ARBA" id="ARBA00023065"/>
    </source>
</evidence>
<sequence>MPTLKDVQLKIAGVKKTKQITKAMNMVAASRLRGAQTNMDAFRPYAVKFAEVLGSLAEKAGEEANPLLVPRENVKKIHIVLCTSDRGLCGGFNINLISKAESFLKENREADIEVSFTNFGKKGRDWAKNKKQSIVDEYLGVVGGRFDFSVALNAGRKLIDEFLTGTYDEVYVIYSEFVSMARQTPVLQQILPIPPIEKEEDGIAEQDENKPFLAEHICEPSPDELLGEMLPRNIYVQLFSALLETSTSEHAARMAAMNNATKACNDMINSLTLAYNKARQAAITAELMDIVGGAEALKG</sequence>
<evidence type="ECO:0000313" key="12">
    <source>
        <dbReference type="Proteomes" id="UP000663720"/>
    </source>
</evidence>
<dbReference type="Pfam" id="PF00231">
    <property type="entry name" value="ATP-synt"/>
    <property type="match status" value="1"/>
</dbReference>
<evidence type="ECO:0000256" key="4">
    <source>
        <dbReference type="ARBA" id="ARBA00022448"/>
    </source>
</evidence>
<comment type="subunit">
    <text evidence="10">F-type ATPases have 2 components, CF(1) - the catalytic core - and CF(0) - the membrane proton channel. CF(1) has five subunits: alpha(3), beta(3), gamma(1), delta(1), epsilon(1). CF(0) has three main subunits: a, b and c.</text>
</comment>
<reference evidence="11" key="1">
    <citation type="journal article" date="2021" name="Microb. Physiol.">
        <title>Proteogenomic Insights into the Physiology of Marine, Sulfate-Reducing, Filamentous Desulfonema limicola and Desulfonema magnum.</title>
        <authorList>
            <person name="Schnaars V."/>
            <person name="Wohlbrand L."/>
            <person name="Scheve S."/>
            <person name="Hinrichs C."/>
            <person name="Reinhardt R."/>
            <person name="Rabus R."/>
        </authorList>
    </citation>
    <scope>NUCLEOTIDE SEQUENCE</scope>
    <source>
        <strain evidence="11">5ac10</strain>
    </source>
</reference>
<evidence type="ECO:0000313" key="11">
    <source>
        <dbReference type="EMBL" id="QTA78586.1"/>
    </source>
</evidence>
<evidence type="ECO:0000256" key="2">
    <source>
        <dbReference type="ARBA" id="ARBA00004170"/>
    </source>
</evidence>
<dbReference type="Gene3D" id="1.10.287.80">
    <property type="entry name" value="ATP synthase, gamma subunit, helix hairpin domain"/>
    <property type="match status" value="1"/>
</dbReference>
<keyword evidence="7 10" id="KW-0472">Membrane</keyword>
<dbReference type="SUPFAM" id="SSF52943">
    <property type="entry name" value="ATP synthase (F1-ATPase), gamma subunit"/>
    <property type="match status" value="1"/>
</dbReference>
<accession>A0A975B4F3</accession>
<proteinExistence type="inferred from homology"/>
<evidence type="ECO:0000256" key="7">
    <source>
        <dbReference type="ARBA" id="ARBA00023136"/>
    </source>
</evidence>
<name>A0A975B4F3_9BACT</name>
<dbReference type="InterPro" id="IPR035968">
    <property type="entry name" value="ATP_synth_F1_ATPase_gsu"/>
</dbReference>
<dbReference type="KEGG" id="dli:dnl_08100"/>